<feature type="binding site" evidence="5">
    <location>
        <begin position="210"/>
        <end position="212"/>
    </location>
    <ligand>
        <name>dihydroxyacetone phosphate</name>
        <dbReference type="ChEBI" id="CHEBI:57642"/>
    </ligand>
</feature>
<feature type="binding site" evidence="6">
    <location>
        <position position="86"/>
    </location>
    <ligand>
        <name>Zn(2+)</name>
        <dbReference type="ChEBI" id="CHEBI:29105"/>
        <label>1</label>
        <note>catalytic</note>
    </ligand>
</feature>
<evidence type="ECO:0000256" key="1">
    <source>
        <dbReference type="ARBA" id="ARBA00022723"/>
    </source>
</evidence>
<proteinExistence type="predicted"/>
<dbReference type="NCBIfam" id="NF006376">
    <property type="entry name" value="PRK08610.1"/>
    <property type="match status" value="1"/>
</dbReference>
<protein>
    <submittedName>
        <fullName evidence="7">Fructose-bisphosphate aldolase</fullName>
        <ecNumber evidence="7">4.1.2.13</ecNumber>
    </submittedName>
</protein>
<evidence type="ECO:0000313" key="8">
    <source>
        <dbReference type="Proteomes" id="UP000037558"/>
    </source>
</evidence>
<dbReference type="AlphaFoldDB" id="A0A0M0KEM6"/>
<dbReference type="GO" id="GO:0008270">
    <property type="term" value="F:zinc ion binding"/>
    <property type="evidence" value="ECO:0007669"/>
    <property type="project" value="InterPro"/>
</dbReference>
<reference evidence="8" key="1">
    <citation type="submission" date="2015-08" db="EMBL/GenBank/DDBJ databases">
        <title>Fjat-14210 dsm16467.</title>
        <authorList>
            <person name="Liu B."/>
            <person name="Wang J."/>
            <person name="Zhu Y."/>
            <person name="Liu G."/>
            <person name="Chen Q."/>
            <person name="Chen Z."/>
            <person name="Lan J."/>
            <person name="Che J."/>
            <person name="Ge C."/>
            <person name="Shi H."/>
            <person name="Pan Z."/>
            <person name="Liu X."/>
        </authorList>
    </citation>
    <scope>NUCLEOTIDE SEQUENCE [LARGE SCALE GENOMIC DNA]</scope>
    <source>
        <strain evidence="8">DSM 16467</strain>
    </source>
</reference>
<keyword evidence="3 7" id="KW-0456">Lyase</keyword>
<evidence type="ECO:0000256" key="6">
    <source>
        <dbReference type="PIRSR" id="PIRSR001359-3"/>
    </source>
</evidence>
<dbReference type="EMBL" id="LILC01000037">
    <property type="protein sequence ID" value="KOO37300.1"/>
    <property type="molecule type" value="Genomic_DNA"/>
</dbReference>
<keyword evidence="1 6" id="KW-0479">Metal-binding</keyword>
<dbReference type="Gene3D" id="3.20.20.70">
    <property type="entry name" value="Aldolase class I"/>
    <property type="match status" value="1"/>
</dbReference>
<dbReference type="GO" id="GO:0004332">
    <property type="term" value="F:fructose-bisphosphate aldolase activity"/>
    <property type="evidence" value="ECO:0007669"/>
    <property type="project" value="UniProtKB-EC"/>
</dbReference>
<dbReference type="Pfam" id="PF01116">
    <property type="entry name" value="F_bP_aldolase"/>
    <property type="match status" value="1"/>
</dbReference>
<dbReference type="InterPro" id="IPR013785">
    <property type="entry name" value="Aldolase_TIM"/>
</dbReference>
<evidence type="ECO:0000256" key="2">
    <source>
        <dbReference type="ARBA" id="ARBA00022833"/>
    </source>
</evidence>
<accession>A0A0M0KEM6</accession>
<feature type="binding site" evidence="5">
    <location>
        <position position="182"/>
    </location>
    <ligand>
        <name>dihydroxyacetone phosphate</name>
        <dbReference type="ChEBI" id="CHEBI:57642"/>
    </ligand>
</feature>
<dbReference type="InterPro" id="IPR050246">
    <property type="entry name" value="Class_II_FBP_aldolase"/>
</dbReference>
<sequence length="285" mass="30311">MPLVSMTEMLNKAKAEGYAVGQFNLNNLEFTQAILQAAEEEKSPVILGVSEGAARYMGGFKTVVKMVEGLIEDFKITVPVAIHLDHGSSFDKCKEAIDAGFTSVMIDASHHPFEENVETTSKVVEYAHSKGVSVEAELGTVGGQEDDVVAEGVIYADAKECEELVKRTGIDCLAPALGSVHGPYKGEPNLGFAEMEEIGKATGLPLVLHGGTGIPTKDIQKSVSLGTAKINVNTENQIASAKAVREVLAADAEVYDPRKYLGPAREAIKATVIGKMREFGSSNKA</sequence>
<gene>
    <name evidence="7" type="ORF">AMD01_22805</name>
</gene>
<dbReference type="PANTHER" id="PTHR30304:SF0">
    <property type="entry name" value="D-TAGATOSE-1,6-BISPHOSPHATE ALDOLASE SUBUNIT GATY-RELATED"/>
    <property type="match status" value="1"/>
</dbReference>
<dbReference type="STRING" id="284581.AMD01_22805"/>
<comment type="cofactor">
    <cofactor evidence="6">
        <name>Zn(2+)</name>
        <dbReference type="ChEBI" id="CHEBI:29105"/>
    </cofactor>
    <text evidence="6">Binds 2 Zn(2+) ions per subunit. One is catalytic and the other provides a structural contribution.</text>
</comment>
<dbReference type="SUPFAM" id="SSF51569">
    <property type="entry name" value="Aldolase"/>
    <property type="match status" value="1"/>
</dbReference>
<evidence type="ECO:0000256" key="3">
    <source>
        <dbReference type="ARBA" id="ARBA00023239"/>
    </source>
</evidence>
<dbReference type="NCBIfam" id="NF005823">
    <property type="entry name" value="PRK07709.1"/>
    <property type="match status" value="1"/>
</dbReference>
<dbReference type="GO" id="GO:0030388">
    <property type="term" value="P:fructose 1,6-bisphosphate metabolic process"/>
    <property type="evidence" value="ECO:0007669"/>
    <property type="project" value="InterPro"/>
</dbReference>
<evidence type="ECO:0000256" key="4">
    <source>
        <dbReference type="PIRSR" id="PIRSR001359-1"/>
    </source>
</evidence>
<dbReference type="PANTHER" id="PTHR30304">
    <property type="entry name" value="D-TAGATOSE-1,6-BISPHOSPHATE ALDOLASE"/>
    <property type="match status" value="1"/>
</dbReference>
<keyword evidence="2 6" id="KW-0862">Zinc</keyword>
<dbReference type="PROSITE" id="PS00806">
    <property type="entry name" value="ALDOLASE_CLASS_II_2"/>
    <property type="match status" value="1"/>
</dbReference>
<name>A0A0M0KEM6_9BACI</name>
<feature type="active site" description="Proton donor" evidence="4">
    <location>
        <position position="85"/>
    </location>
</feature>
<dbReference type="PIRSF" id="PIRSF001359">
    <property type="entry name" value="F_bP_aldolase_II"/>
    <property type="match status" value="1"/>
</dbReference>
<dbReference type="RefSeq" id="WP_053403739.1">
    <property type="nucleotide sequence ID" value="NZ_JAUKEN010000003.1"/>
</dbReference>
<feature type="binding site" evidence="6">
    <location>
        <position position="181"/>
    </location>
    <ligand>
        <name>Zn(2+)</name>
        <dbReference type="ChEBI" id="CHEBI:29105"/>
        <label>1</label>
        <note>catalytic</note>
    </ligand>
</feature>
<dbReference type="NCBIfam" id="TIGR01859">
    <property type="entry name" value="fruc_bis_ald"/>
    <property type="match status" value="1"/>
</dbReference>
<feature type="binding site" evidence="6">
    <location>
        <position position="137"/>
    </location>
    <ligand>
        <name>Zn(2+)</name>
        <dbReference type="ChEBI" id="CHEBI:29105"/>
        <label>2</label>
    </ligand>
</feature>
<feature type="binding site" evidence="6">
    <location>
        <position position="107"/>
    </location>
    <ligand>
        <name>Zn(2+)</name>
        <dbReference type="ChEBI" id="CHEBI:29105"/>
        <label>2</label>
    </ligand>
</feature>
<evidence type="ECO:0000256" key="5">
    <source>
        <dbReference type="PIRSR" id="PIRSR001359-2"/>
    </source>
</evidence>
<dbReference type="EC" id="4.1.2.13" evidence="7"/>
<dbReference type="NCBIfam" id="TIGR00167">
    <property type="entry name" value="cbbA"/>
    <property type="match status" value="1"/>
</dbReference>
<organism evidence="7 8">
    <name type="scientific">Priestia koreensis</name>
    <dbReference type="NCBI Taxonomy" id="284581"/>
    <lineage>
        <taxon>Bacteria</taxon>
        <taxon>Bacillati</taxon>
        <taxon>Bacillota</taxon>
        <taxon>Bacilli</taxon>
        <taxon>Bacillales</taxon>
        <taxon>Bacillaceae</taxon>
        <taxon>Priestia</taxon>
    </lineage>
</organism>
<dbReference type="Proteomes" id="UP000037558">
    <property type="component" value="Unassembled WGS sequence"/>
</dbReference>
<keyword evidence="8" id="KW-1185">Reference proteome</keyword>
<dbReference type="CDD" id="cd00947">
    <property type="entry name" value="TBP_aldolase_IIB"/>
    <property type="match status" value="1"/>
</dbReference>
<dbReference type="OrthoDB" id="9803995at2"/>
<feature type="binding site" evidence="5">
    <location>
        <begin position="231"/>
        <end position="234"/>
    </location>
    <ligand>
        <name>dihydroxyacetone phosphate</name>
        <dbReference type="ChEBI" id="CHEBI:57642"/>
    </ligand>
</feature>
<comment type="caution">
    <text evidence="7">The sequence shown here is derived from an EMBL/GenBank/DDBJ whole genome shotgun (WGS) entry which is preliminary data.</text>
</comment>
<dbReference type="PROSITE" id="PS00602">
    <property type="entry name" value="ALDOLASE_CLASS_II_1"/>
    <property type="match status" value="1"/>
</dbReference>
<feature type="binding site" evidence="6">
    <location>
        <position position="209"/>
    </location>
    <ligand>
        <name>Zn(2+)</name>
        <dbReference type="ChEBI" id="CHEBI:29105"/>
        <label>1</label>
        <note>catalytic</note>
    </ligand>
</feature>
<dbReference type="InterPro" id="IPR000771">
    <property type="entry name" value="FBA_II"/>
</dbReference>
<dbReference type="GO" id="GO:0006096">
    <property type="term" value="P:glycolytic process"/>
    <property type="evidence" value="ECO:0007669"/>
    <property type="project" value="InterPro"/>
</dbReference>
<evidence type="ECO:0000313" key="7">
    <source>
        <dbReference type="EMBL" id="KOO37300.1"/>
    </source>
</evidence>
<dbReference type="InterPro" id="IPR011289">
    <property type="entry name" value="Fruc_bis_ald_class-2"/>
</dbReference>
<dbReference type="PATRIC" id="fig|284581.3.peg.3419"/>